<accession>A0A0C2WZK3</accession>
<dbReference type="Proteomes" id="UP000054549">
    <property type="component" value="Unassembled WGS sequence"/>
</dbReference>
<protein>
    <recommendedName>
        <fullName evidence="7">WD40 repeat-like protein</fullName>
    </recommendedName>
</protein>
<dbReference type="SMART" id="SM00320">
    <property type="entry name" value="WD40"/>
    <property type="match status" value="8"/>
</dbReference>
<evidence type="ECO:0000256" key="3">
    <source>
        <dbReference type="PROSITE-ProRule" id="PRU00221"/>
    </source>
</evidence>
<keyword evidence="1 3" id="KW-0853">WD repeat</keyword>
<dbReference type="PROSITE" id="PS50294">
    <property type="entry name" value="WD_REPEATS_REGION"/>
    <property type="match status" value="2"/>
</dbReference>
<name>A0A0C2WZK3_AMAMK</name>
<dbReference type="HOGENOM" id="CLU_000288_6_19_1"/>
<evidence type="ECO:0000313" key="6">
    <source>
        <dbReference type="Proteomes" id="UP000054549"/>
    </source>
</evidence>
<reference evidence="5 6" key="1">
    <citation type="submission" date="2014-04" db="EMBL/GenBank/DDBJ databases">
        <title>Evolutionary Origins and Diversification of the Mycorrhizal Mutualists.</title>
        <authorList>
            <consortium name="DOE Joint Genome Institute"/>
            <consortium name="Mycorrhizal Genomics Consortium"/>
            <person name="Kohler A."/>
            <person name="Kuo A."/>
            <person name="Nagy L.G."/>
            <person name="Floudas D."/>
            <person name="Copeland A."/>
            <person name="Barry K.W."/>
            <person name="Cichocki N."/>
            <person name="Veneault-Fourrey C."/>
            <person name="LaButti K."/>
            <person name="Lindquist E.A."/>
            <person name="Lipzen A."/>
            <person name="Lundell T."/>
            <person name="Morin E."/>
            <person name="Murat C."/>
            <person name="Riley R."/>
            <person name="Ohm R."/>
            <person name="Sun H."/>
            <person name="Tunlid A."/>
            <person name="Henrissat B."/>
            <person name="Grigoriev I.V."/>
            <person name="Hibbett D.S."/>
            <person name="Martin F."/>
        </authorList>
    </citation>
    <scope>NUCLEOTIDE SEQUENCE [LARGE SCALE GENOMIC DNA]</scope>
    <source>
        <strain evidence="5 6">Koide BX008</strain>
    </source>
</reference>
<feature type="repeat" description="WD" evidence="3">
    <location>
        <begin position="296"/>
        <end position="337"/>
    </location>
</feature>
<dbReference type="EMBL" id="KN818272">
    <property type="protein sequence ID" value="KIL62301.1"/>
    <property type="molecule type" value="Genomic_DNA"/>
</dbReference>
<feature type="repeat" description="WD" evidence="3">
    <location>
        <begin position="1"/>
        <end position="33"/>
    </location>
</feature>
<proteinExistence type="predicted"/>
<organism evidence="5 6">
    <name type="scientific">Amanita muscaria (strain Koide BX008)</name>
    <dbReference type="NCBI Taxonomy" id="946122"/>
    <lineage>
        <taxon>Eukaryota</taxon>
        <taxon>Fungi</taxon>
        <taxon>Dikarya</taxon>
        <taxon>Basidiomycota</taxon>
        <taxon>Agaricomycotina</taxon>
        <taxon>Agaricomycetes</taxon>
        <taxon>Agaricomycetidae</taxon>
        <taxon>Agaricales</taxon>
        <taxon>Pluteineae</taxon>
        <taxon>Amanitaceae</taxon>
        <taxon>Amanita</taxon>
    </lineage>
</organism>
<sequence>MSTNSSSIQELAFSSESSRVAAALSDGTVWLWDNRNELIDSFDGFKGSGKWYQLQFSPTGTRLAYSLANGIIQLRDGINGRFIADMQCGSRQDLEFSGDGSRIASLSRPCGLTLWNSESGALIGAVTDIGDIRLDLGALAISANGSLLATANRDKVTLWSGNDDSLAQIKVLNNLDLPGSMTFSLDNILAIATEFDIKLYNVKTHSFISTLPFGGDPAALAFSPDYTHVAVGTYDGGVYLWDIRAIDASGPPANEEVTAVCALALSRDCSRLACGFENGTVELWDTSPTKRRISSHQVHETWAEALGFGPDGGLFASGSDDGTVKLWNGEDGSLRGTLTAPSGLRAVALSNTVLVAVGDGDVTLWSLDTQSLIHTFKQPGDIVSIAENSTLIVVAVVGEDGSEDSEDSDESEDGGDGKDDDVLGQSSVSLLDVVNHTTIATFNVPQDLDTMSFLPDNSQIVAQTRGGVFLSLNLINKDVIEAPTLGHLIQLPDTPLWNGVPIWHCRDKEQHYFSALFPQHQSPVPVLWIPRDLPVTAWTQGSSMIALGCGDGRVMLLRLPTSHVD</sequence>
<dbReference type="InterPro" id="IPR011047">
    <property type="entry name" value="Quinoprotein_ADH-like_sf"/>
</dbReference>
<evidence type="ECO:0000256" key="2">
    <source>
        <dbReference type="ARBA" id="ARBA00022737"/>
    </source>
</evidence>
<dbReference type="AlphaFoldDB" id="A0A0C2WZK3"/>
<dbReference type="Pfam" id="PF23410">
    <property type="entry name" value="Beta-prop_VPS8"/>
    <property type="match status" value="1"/>
</dbReference>
<keyword evidence="6" id="KW-1185">Reference proteome</keyword>
<evidence type="ECO:0000313" key="5">
    <source>
        <dbReference type="EMBL" id="KIL62301.1"/>
    </source>
</evidence>
<feature type="region of interest" description="Disordered" evidence="4">
    <location>
        <begin position="398"/>
        <end position="421"/>
    </location>
</feature>
<evidence type="ECO:0000256" key="1">
    <source>
        <dbReference type="ARBA" id="ARBA00022574"/>
    </source>
</evidence>
<dbReference type="InParanoid" id="A0A0C2WZK3"/>
<dbReference type="SUPFAM" id="SSF50998">
    <property type="entry name" value="Quinoprotein alcohol dehydrogenase-like"/>
    <property type="match status" value="2"/>
</dbReference>
<feature type="compositionally biased region" description="Acidic residues" evidence="4">
    <location>
        <begin position="400"/>
        <end position="414"/>
    </location>
</feature>
<dbReference type="InterPro" id="IPR050505">
    <property type="entry name" value="WDR55/POC1"/>
</dbReference>
<gene>
    <name evidence="5" type="ORF">M378DRAFT_165837</name>
</gene>
<keyword evidence="2" id="KW-0677">Repeat</keyword>
<evidence type="ECO:0008006" key="7">
    <source>
        <dbReference type="Google" id="ProtNLM"/>
    </source>
</evidence>
<dbReference type="InterPro" id="IPR001680">
    <property type="entry name" value="WD40_rpt"/>
</dbReference>
<dbReference type="PANTHER" id="PTHR44019:SF8">
    <property type="entry name" value="POC1 CENTRIOLAR PROTEIN HOMOLOG"/>
    <property type="match status" value="1"/>
</dbReference>
<dbReference type="Pfam" id="PF00400">
    <property type="entry name" value="WD40"/>
    <property type="match status" value="1"/>
</dbReference>
<dbReference type="PROSITE" id="PS50082">
    <property type="entry name" value="WD_REPEATS_2"/>
    <property type="match status" value="3"/>
</dbReference>
<dbReference type="OrthoDB" id="3203311at2759"/>
<evidence type="ECO:0000256" key="4">
    <source>
        <dbReference type="SAM" id="MobiDB-lite"/>
    </source>
</evidence>
<dbReference type="InterPro" id="IPR015943">
    <property type="entry name" value="WD40/YVTN_repeat-like_dom_sf"/>
</dbReference>
<feature type="repeat" description="WD" evidence="3">
    <location>
        <begin position="219"/>
        <end position="244"/>
    </location>
</feature>
<dbReference type="STRING" id="946122.A0A0C2WZK3"/>
<dbReference type="Gene3D" id="2.130.10.10">
    <property type="entry name" value="YVTN repeat-like/Quinoprotein amine dehydrogenase"/>
    <property type="match status" value="3"/>
</dbReference>
<dbReference type="PANTHER" id="PTHR44019">
    <property type="entry name" value="WD REPEAT-CONTAINING PROTEIN 55"/>
    <property type="match status" value="1"/>
</dbReference>